<name>A0A0H1RKT6_9HYPH</name>
<proteinExistence type="predicted"/>
<dbReference type="PANTHER" id="PTHR43214:SF42">
    <property type="entry name" value="TRANSCRIPTIONAL REGULATORY PROTEIN DESR"/>
    <property type="match status" value="1"/>
</dbReference>
<dbReference type="PROSITE" id="PS50043">
    <property type="entry name" value="HTH_LUXR_2"/>
    <property type="match status" value="1"/>
</dbReference>
<dbReference type="GO" id="GO:0006355">
    <property type="term" value="P:regulation of DNA-templated transcription"/>
    <property type="evidence" value="ECO:0007669"/>
    <property type="project" value="InterPro"/>
</dbReference>
<accession>A0A0H1RKT6</accession>
<dbReference type="RefSeq" id="WP_047188803.1">
    <property type="nucleotide sequence ID" value="NZ_LCYG01000021.1"/>
</dbReference>
<dbReference type="Gene3D" id="3.40.50.2300">
    <property type="match status" value="1"/>
</dbReference>
<dbReference type="STRING" id="1225564.AA309_09685"/>
<sequence>MTNMLQITTILGCKNSMLREGIKHILSSTRYKVHPEDLSCRSTVLPQLYGNSSLLFIIDSNLYPNGMSNVIRELKGQHSHAHVVVLADGFDLEEMKIVIQAGADGYCLATTGCEALIKYLDLVMLGEVVFPSSALLNAIMPSSEVDIDQRESSSIAMSVPPAERLMDAKDSVIRTLSSREAEILQCLMEGAPNKVIARKLDVAEATVKVHIKAILRKIRVANRTQAAMWAVNHLSGSSQDASWLQAGDHTAHQNSSLLKIF</sequence>
<dbReference type="Pfam" id="PF00196">
    <property type="entry name" value="GerE"/>
    <property type="match status" value="1"/>
</dbReference>
<keyword evidence="4" id="KW-1185">Reference proteome</keyword>
<dbReference type="GO" id="GO:0003677">
    <property type="term" value="F:DNA binding"/>
    <property type="evidence" value="ECO:0007669"/>
    <property type="project" value="UniProtKB-KW"/>
</dbReference>
<evidence type="ECO:0000313" key="4">
    <source>
        <dbReference type="Proteomes" id="UP000035489"/>
    </source>
</evidence>
<dbReference type="InterPro" id="IPR016032">
    <property type="entry name" value="Sig_transdc_resp-reg_C-effctor"/>
</dbReference>
<comment type="caution">
    <text evidence="3">The sequence shown here is derived from an EMBL/GenBank/DDBJ whole genome shotgun (WGS) entry which is preliminary data.</text>
</comment>
<organism evidence="3 4">
    <name type="scientific">Microvirga vignae</name>
    <dbReference type="NCBI Taxonomy" id="1225564"/>
    <lineage>
        <taxon>Bacteria</taxon>
        <taxon>Pseudomonadati</taxon>
        <taxon>Pseudomonadota</taxon>
        <taxon>Alphaproteobacteria</taxon>
        <taxon>Hyphomicrobiales</taxon>
        <taxon>Methylobacteriaceae</taxon>
        <taxon>Microvirga</taxon>
    </lineage>
</organism>
<evidence type="ECO:0000256" key="1">
    <source>
        <dbReference type="ARBA" id="ARBA00023125"/>
    </source>
</evidence>
<evidence type="ECO:0000313" key="3">
    <source>
        <dbReference type="EMBL" id="KLK93257.1"/>
    </source>
</evidence>
<dbReference type="PATRIC" id="fig|1225564.3.peg.2575"/>
<dbReference type="SMART" id="SM00421">
    <property type="entry name" value="HTH_LUXR"/>
    <property type="match status" value="1"/>
</dbReference>
<dbReference type="InterPro" id="IPR039420">
    <property type="entry name" value="WalR-like"/>
</dbReference>
<feature type="domain" description="HTH luxR-type" evidence="2">
    <location>
        <begin position="169"/>
        <end position="234"/>
    </location>
</feature>
<reference evidence="3 4" key="1">
    <citation type="submission" date="2015-05" db="EMBL/GenBank/DDBJ databases">
        <title>Draft genome sequence of Microvirga vignae strain BR3299, a novel nitrogen fixing bacteria isolated from Brazil semi-aired region.</title>
        <authorList>
            <person name="Zilli J.E."/>
            <person name="Passos S.R."/>
            <person name="Leite J."/>
            <person name="Baldani J.I."/>
            <person name="Xavier G.R."/>
            <person name="Rumjaneck N.G."/>
            <person name="Simoes-Araujo J.L."/>
        </authorList>
    </citation>
    <scope>NUCLEOTIDE SEQUENCE [LARGE SCALE GENOMIC DNA]</scope>
    <source>
        <strain evidence="3 4">BR3299</strain>
    </source>
</reference>
<dbReference type="PRINTS" id="PR00038">
    <property type="entry name" value="HTHLUXR"/>
</dbReference>
<dbReference type="InterPro" id="IPR000792">
    <property type="entry name" value="Tscrpt_reg_LuxR_C"/>
</dbReference>
<evidence type="ECO:0000259" key="2">
    <source>
        <dbReference type="PROSITE" id="PS50043"/>
    </source>
</evidence>
<dbReference type="EMBL" id="LCYG01000021">
    <property type="protein sequence ID" value="KLK93257.1"/>
    <property type="molecule type" value="Genomic_DNA"/>
</dbReference>
<dbReference type="CDD" id="cd06170">
    <property type="entry name" value="LuxR_C_like"/>
    <property type="match status" value="1"/>
</dbReference>
<gene>
    <name evidence="3" type="ORF">AA309_09685</name>
</gene>
<protein>
    <recommendedName>
        <fullName evidence="2">HTH luxR-type domain-containing protein</fullName>
    </recommendedName>
</protein>
<dbReference type="PANTHER" id="PTHR43214">
    <property type="entry name" value="TWO-COMPONENT RESPONSE REGULATOR"/>
    <property type="match status" value="1"/>
</dbReference>
<dbReference type="SUPFAM" id="SSF46894">
    <property type="entry name" value="C-terminal effector domain of the bipartite response regulators"/>
    <property type="match status" value="1"/>
</dbReference>
<dbReference type="AlphaFoldDB" id="A0A0H1RKT6"/>
<keyword evidence="1" id="KW-0238">DNA-binding</keyword>
<dbReference type="Proteomes" id="UP000035489">
    <property type="component" value="Unassembled WGS sequence"/>
</dbReference>
<dbReference type="PROSITE" id="PS00622">
    <property type="entry name" value="HTH_LUXR_1"/>
    <property type="match status" value="1"/>
</dbReference>